<proteinExistence type="predicted"/>
<dbReference type="Proteomes" id="UP000622638">
    <property type="component" value="Unassembled WGS sequence"/>
</dbReference>
<sequence length="243" mass="27282">MAGAAPAVDVFIRSYHRDRAWLALALRAIRLYLRGHRRVVVVMPRASRERIGGLAGEAAFHFCADVADDYLGQQLTKLHADCWTDADVILHLDSDQLFLAPCDLRARLFDGRRLRADHALNQRRPGSDGWLCCAPGFFGTDFDRLRGLDLTGPPPLAMPREVYGGLRAYCERRHGMTLYDYAARLGADRFCEFSLLRGYALLFVPDALTWSEHNPLPECRTFWSRRDTPAGIAAQLPAALQSP</sequence>
<dbReference type="EMBL" id="WNKZ01000054">
    <property type="protein sequence ID" value="MTV54531.1"/>
    <property type="molecule type" value="Genomic_DNA"/>
</dbReference>
<dbReference type="EMBL" id="BMKG01000001">
    <property type="protein sequence ID" value="GGB82927.1"/>
    <property type="molecule type" value="Genomic_DNA"/>
</dbReference>
<reference evidence="1" key="4">
    <citation type="submission" date="2024-05" db="EMBL/GenBank/DDBJ databases">
        <authorList>
            <person name="Sun Q."/>
            <person name="Zhou Y."/>
        </authorList>
    </citation>
    <scope>NUCLEOTIDE SEQUENCE</scope>
    <source>
        <strain evidence="1">CGMCC 1.15931</strain>
    </source>
</reference>
<name>A0A6I3SYX0_9BURK</name>
<accession>A0A6I3SYX0</accession>
<dbReference type="AlphaFoldDB" id="A0A6I3SYX0"/>
<reference evidence="4" key="2">
    <citation type="journal article" date="2019" name="Int. J. Syst. Evol. Microbiol.">
        <title>The Global Catalogue of Microorganisms (GCM) 10K type strain sequencing project: providing services to taxonomists for standard genome sequencing and annotation.</title>
        <authorList>
            <consortium name="The Broad Institute Genomics Platform"/>
            <consortium name="The Broad Institute Genome Sequencing Center for Infectious Disease"/>
            <person name="Wu L."/>
            <person name="Ma J."/>
        </authorList>
    </citation>
    <scope>NUCLEOTIDE SEQUENCE [LARGE SCALE GENOMIC DNA]</scope>
    <source>
        <strain evidence="4">CGMCC 1.15931</strain>
    </source>
</reference>
<dbReference type="RefSeq" id="WP_155471822.1">
    <property type="nucleotide sequence ID" value="NZ_BMKG01000001.1"/>
</dbReference>
<protein>
    <recommendedName>
        <fullName evidence="5">Glycosyltransferase family 2 protein</fullName>
    </recommendedName>
</protein>
<reference evidence="1" key="1">
    <citation type="journal article" date="2014" name="Int. J. Syst. Evol. Microbiol.">
        <title>Complete genome of a new Firmicutes species belonging to the dominant human colonic microbiota ('Ruminococcus bicirculans') reveals two chromosomes and a selective capacity to utilize plant glucans.</title>
        <authorList>
            <consortium name="NISC Comparative Sequencing Program"/>
            <person name="Wegmann U."/>
            <person name="Louis P."/>
            <person name="Goesmann A."/>
            <person name="Henrissat B."/>
            <person name="Duncan S.H."/>
            <person name="Flint H.J."/>
        </authorList>
    </citation>
    <scope>NUCLEOTIDE SEQUENCE</scope>
    <source>
        <strain evidence="1">CGMCC 1.15931</strain>
    </source>
</reference>
<comment type="caution">
    <text evidence="2">The sequence shown here is derived from an EMBL/GenBank/DDBJ whole genome shotgun (WGS) entry which is preliminary data.</text>
</comment>
<keyword evidence="4" id="KW-1185">Reference proteome</keyword>
<reference evidence="2 3" key="3">
    <citation type="submission" date="2019-11" db="EMBL/GenBank/DDBJ databases">
        <title>Type strains purchased from KCTC, JCM and DSMZ.</title>
        <authorList>
            <person name="Lu H."/>
        </authorList>
    </citation>
    <scope>NUCLEOTIDE SEQUENCE [LARGE SCALE GENOMIC DNA]</scope>
    <source>
        <strain evidence="2 3">KCTC 52429</strain>
    </source>
</reference>
<organism evidence="2 3">
    <name type="scientific">Pseudoduganella buxea</name>
    <dbReference type="NCBI Taxonomy" id="1949069"/>
    <lineage>
        <taxon>Bacteria</taxon>
        <taxon>Pseudomonadati</taxon>
        <taxon>Pseudomonadota</taxon>
        <taxon>Betaproteobacteria</taxon>
        <taxon>Burkholderiales</taxon>
        <taxon>Oxalobacteraceae</taxon>
        <taxon>Telluria group</taxon>
        <taxon>Pseudoduganella</taxon>
    </lineage>
</organism>
<dbReference type="OrthoDB" id="4105577at2"/>
<evidence type="ECO:0000313" key="4">
    <source>
        <dbReference type="Proteomes" id="UP000622638"/>
    </source>
</evidence>
<dbReference type="Proteomes" id="UP000430634">
    <property type="component" value="Unassembled WGS sequence"/>
</dbReference>
<gene>
    <name evidence="1" type="ORF">GCM10011572_01070</name>
    <name evidence="2" type="ORF">GM672_17520</name>
</gene>
<evidence type="ECO:0000313" key="2">
    <source>
        <dbReference type="EMBL" id="MTV54531.1"/>
    </source>
</evidence>
<evidence type="ECO:0008006" key="5">
    <source>
        <dbReference type="Google" id="ProtNLM"/>
    </source>
</evidence>
<evidence type="ECO:0000313" key="3">
    <source>
        <dbReference type="Proteomes" id="UP000430634"/>
    </source>
</evidence>
<evidence type="ECO:0000313" key="1">
    <source>
        <dbReference type="EMBL" id="GGB82927.1"/>
    </source>
</evidence>